<protein>
    <recommendedName>
        <fullName evidence="14">Oxidized purine nucleoside triphosphate hydrolase</fullName>
        <ecNumber evidence="13">3.6.1.56</ecNumber>
    </recommendedName>
    <alternativeName>
        <fullName evidence="18">2-hydroxy-dATP diphosphatase</fullName>
    </alternativeName>
    <alternativeName>
        <fullName evidence="17">7,8-dihydro-8-oxoguanine triphosphatase</fullName>
    </alternativeName>
    <alternativeName>
        <fullName evidence="16">8-oxo-dGTPase</fullName>
    </alternativeName>
    <alternativeName>
        <fullName evidence="19">Methylated purine nucleoside triphosphate hydrolase</fullName>
    </alternativeName>
    <alternativeName>
        <fullName evidence="15">Nucleoside diphosphate-linked moiety X motif 1</fullName>
    </alternativeName>
</protein>
<evidence type="ECO:0000256" key="14">
    <source>
        <dbReference type="ARBA" id="ARBA00026218"/>
    </source>
</evidence>
<dbReference type="GeneID" id="112693369"/>
<comment type="subunit">
    <text evidence="4">Monomer.</text>
</comment>
<comment type="catalytic activity">
    <reaction evidence="21">
        <text>O(6)-methyl-dGTP + H2O = O(6)-methyl-dGMP + diphosphate + H(+)</text>
        <dbReference type="Rhea" id="RHEA:67600"/>
        <dbReference type="ChEBI" id="CHEBI:15377"/>
        <dbReference type="ChEBI" id="CHEBI:15378"/>
        <dbReference type="ChEBI" id="CHEBI:33019"/>
        <dbReference type="ChEBI" id="CHEBI:169974"/>
        <dbReference type="ChEBI" id="CHEBI:169975"/>
    </reaction>
    <physiologicalReaction direction="left-to-right" evidence="21">
        <dbReference type="Rhea" id="RHEA:67601"/>
    </physiologicalReaction>
</comment>
<comment type="function">
    <text evidence="23">Oxidized purine nucleoside triphosphate hydrolase which is a prominent sanitizer of the oxidized nucleotide pool. Catalyzes the hydrolysis of 2-oxo-dATP (2-hydroxy-dATP) into 2-oxo-dAMP. Also has a significant hydrolase activity toward 2-oxo-ATP, 8-oxo-dGTP and 8-oxo-dATP. Through the hydrolysis of oxidized purine nucleoside triphosphates, prevents their incorporation into DNA and the subsequent transversions A:T to C:G and G:C to T:A. Also catalyzes the hydrolysis of methylated purine nucleoside triphosphate preventing their integration into DNA. Through this antimutagenic activity protects cells from oxidative stress.</text>
</comment>
<evidence type="ECO:0000256" key="9">
    <source>
        <dbReference type="ARBA" id="ARBA00024448"/>
    </source>
</evidence>
<comment type="similarity">
    <text evidence="3">Belongs to the Nudix hydrolase family.</text>
</comment>
<dbReference type="RefSeq" id="XP_025424183.1">
    <property type="nucleotide sequence ID" value="XM_025568398.1"/>
</dbReference>
<evidence type="ECO:0000256" key="4">
    <source>
        <dbReference type="ARBA" id="ARBA00011245"/>
    </source>
</evidence>
<evidence type="ECO:0000256" key="17">
    <source>
        <dbReference type="ARBA" id="ARBA00030682"/>
    </source>
</evidence>
<evidence type="ECO:0000256" key="20">
    <source>
        <dbReference type="ARBA" id="ARBA00048002"/>
    </source>
</evidence>
<evidence type="ECO:0000256" key="16">
    <source>
        <dbReference type="ARBA" id="ARBA00030634"/>
    </source>
</evidence>
<evidence type="ECO:0000313" key="25">
    <source>
        <dbReference type="Proteomes" id="UP000694846"/>
    </source>
</evidence>
<evidence type="ECO:0000256" key="12">
    <source>
        <dbReference type="ARBA" id="ARBA00024596"/>
    </source>
</evidence>
<dbReference type="CDD" id="cd03427">
    <property type="entry name" value="NUDIX_MTH1_Nudt1"/>
    <property type="match status" value="1"/>
</dbReference>
<comment type="catalytic activity">
    <reaction evidence="10">
        <text>2-oxo-dATP + H2O = 2-oxo-dAMP + diphosphate + H(+)</text>
        <dbReference type="Rhea" id="RHEA:31583"/>
        <dbReference type="ChEBI" id="CHEBI:15377"/>
        <dbReference type="ChEBI" id="CHEBI:15378"/>
        <dbReference type="ChEBI" id="CHEBI:33019"/>
        <dbReference type="ChEBI" id="CHEBI:63212"/>
        <dbReference type="ChEBI" id="CHEBI:77897"/>
        <dbReference type="EC" id="3.6.1.56"/>
    </reaction>
    <physiologicalReaction direction="left-to-right" evidence="10">
        <dbReference type="Rhea" id="RHEA:31584"/>
    </physiologicalReaction>
</comment>
<comment type="cofactor">
    <cofactor evidence="1">
        <name>Mg(2+)</name>
        <dbReference type="ChEBI" id="CHEBI:18420"/>
    </cofactor>
</comment>
<dbReference type="Gene3D" id="3.90.79.10">
    <property type="entry name" value="Nucleoside Triphosphate Pyrophosphohydrolase"/>
    <property type="match status" value="2"/>
</dbReference>
<dbReference type="PANTHER" id="PTHR43758:SF2">
    <property type="entry name" value="OXIDIZED PURINE NUCLEOSIDE TRIPHOSPHATE HYDROLASE"/>
    <property type="match status" value="1"/>
</dbReference>
<dbReference type="PROSITE" id="PS00893">
    <property type="entry name" value="NUDIX_BOX"/>
    <property type="match status" value="1"/>
</dbReference>
<dbReference type="InterPro" id="IPR003563">
    <property type="entry name" value="8ODP"/>
</dbReference>
<dbReference type="RefSeq" id="XP_025424184.1">
    <property type="nucleotide sequence ID" value="XM_025568399.1"/>
</dbReference>
<dbReference type="RefSeq" id="XP_025424182.1">
    <property type="nucleotide sequence ID" value="XM_025568397.1"/>
</dbReference>
<sequence>MARNKRLVSIYTIENMLSYPSFVGYSRKLMTLTMILKNGKMLLGMKNRGMGKGKWNGFGGKVEPNETIDDGAKREVKEECGLDVISMEKIGIIEFEYVGSKEILEGHIYSCYLFSGDIIESDEMAPIKWFKIEDSPCNQMWIDHKFWFPMILKNIPFKAHFKYLNDDTMLDSTIILTNSKEKLKEPWVNVIIKKDNQIILLKNFEESNYFNKHEKVKSGESVEDAAIRYLKSHYKIHDAVKVQKIAVVDIEFIDKQFIQEINVFVLDVSKINKYLQNEDFRLLDINIIQANKLWLDNKFFSTLLMMKPFKAYFLMDEDNILCSKYDNN</sequence>
<dbReference type="GO" id="GO:0005634">
    <property type="term" value="C:nucleus"/>
    <property type="evidence" value="ECO:0007669"/>
    <property type="project" value="UniProtKB-SubCell"/>
</dbReference>
<dbReference type="GO" id="GO:0008413">
    <property type="term" value="F:8-oxo-7,8-dihydroguanosine triphosphate pyrophosphatase activity"/>
    <property type="evidence" value="ECO:0007669"/>
    <property type="project" value="InterPro"/>
</dbReference>
<dbReference type="InterPro" id="IPR000086">
    <property type="entry name" value="NUDIX_hydrolase_dom"/>
</dbReference>
<evidence type="ECO:0000313" key="26">
    <source>
        <dbReference type="RefSeq" id="XP_025424181.1"/>
    </source>
</evidence>
<dbReference type="PANTHER" id="PTHR43758">
    <property type="entry name" value="7,8-DIHYDRO-8-OXOGUANINE TRIPHOSPHATASE"/>
    <property type="match status" value="1"/>
</dbReference>
<evidence type="ECO:0000256" key="6">
    <source>
        <dbReference type="ARBA" id="ARBA00022801"/>
    </source>
</evidence>
<evidence type="ECO:0000313" key="29">
    <source>
        <dbReference type="RefSeq" id="XP_025424184.1"/>
    </source>
</evidence>
<dbReference type="PROSITE" id="PS51462">
    <property type="entry name" value="NUDIX"/>
    <property type="match status" value="1"/>
</dbReference>
<dbReference type="Pfam" id="PF00293">
    <property type="entry name" value="NUDIX"/>
    <property type="match status" value="1"/>
</dbReference>
<proteinExistence type="inferred from homology"/>
<dbReference type="AlphaFoldDB" id="A0A8B8GM97"/>
<evidence type="ECO:0000256" key="13">
    <source>
        <dbReference type="ARBA" id="ARBA00026103"/>
    </source>
</evidence>
<dbReference type="RefSeq" id="XP_025424181.1">
    <property type="nucleotide sequence ID" value="XM_025568396.1"/>
</dbReference>
<dbReference type="GO" id="GO:0042262">
    <property type="term" value="P:DNA protection"/>
    <property type="evidence" value="ECO:0007669"/>
    <property type="project" value="InterPro"/>
</dbReference>
<keyword evidence="25" id="KW-1185">Reference proteome</keyword>
<dbReference type="GO" id="GO:0005737">
    <property type="term" value="C:cytoplasm"/>
    <property type="evidence" value="ECO:0007669"/>
    <property type="project" value="TreeGrafter"/>
</dbReference>
<dbReference type="SUPFAM" id="SSF55811">
    <property type="entry name" value="Nudix"/>
    <property type="match status" value="1"/>
</dbReference>
<evidence type="ECO:0000256" key="19">
    <source>
        <dbReference type="ARBA" id="ARBA00032071"/>
    </source>
</evidence>
<gene>
    <name evidence="26 27 28 29" type="primary">LOC112693369</name>
</gene>
<dbReference type="OrthoDB" id="408303at2759"/>
<evidence type="ECO:0000256" key="2">
    <source>
        <dbReference type="ARBA" id="ARBA00004123"/>
    </source>
</evidence>
<evidence type="ECO:0000259" key="24">
    <source>
        <dbReference type="PROSITE" id="PS51462"/>
    </source>
</evidence>
<dbReference type="InterPro" id="IPR015797">
    <property type="entry name" value="NUDIX_hydrolase-like_dom_sf"/>
</dbReference>
<comment type="catalytic activity">
    <reaction evidence="11">
        <text>8-oxo-dGTP + H2O = 8-oxo-dGMP + diphosphate + H(+)</text>
        <dbReference type="Rhea" id="RHEA:31575"/>
        <dbReference type="ChEBI" id="CHEBI:15377"/>
        <dbReference type="ChEBI" id="CHEBI:15378"/>
        <dbReference type="ChEBI" id="CHEBI:33019"/>
        <dbReference type="ChEBI" id="CHEBI:63224"/>
        <dbReference type="ChEBI" id="CHEBI:77896"/>
    </reaction>
    <physiologicalReaction direction="left-to-right" evidence="11">
        <dbReference type="Rhea" id="RHEA:31576"/>
    </physiologicalReaction>
</comment>
<keyword evidence="6" id="KW-0378">Hydrolase</keyword>
<dbReference type="Proteomes" id="UP000694846">
    <property type="component" value="Unplaced"/>
</dbReference>
<evidence type="ECO:0000256" key="23">
    <source>
        <dbReference type="ARBA" id="ARBA00053094"/>
    </source>
</evidence>
<keyword evidence="7" id="KW-0460">Magnesium</keyword>
<evidence type="ECO:0000256" key="5">
    <source>
        <dbReference type="ARBA" id="ARBA00022723"/>
    </source>
</evidence>
<accession>A0A8B8GM97</accession>
<dbReference type="PRINTS" id="PR01403">
    <property type="entry name" value="8OXTPHPHTASE"/>
</dbReference>
<comment type="catalytic activity">
    <reaction evidence="22">
        <text>N(6)-methyl-dATP + H2O = N(6)-methyl-dAMP + diphosphate + H(+)</text>
        <dbReference type="Rhea" id="RHEA:67604"/>
        <dbReference type="ChEBI" id="CHEBI:15377"/>
        <dbReference type="ChEBI" id="CHEBI:15378"/>
        <dbReference type="ChEBI" id="CHEBI:33019"/>
        <dbReference type="ChEBI" id="CHEBI:169976"/>
        <dbReference type="ChEBI" id="CHEBI:172872"/>
    </reaction>
    <physiologicalReaction direction="left-to-right" evidence="22">
        <dbReference type="Rhea" id="RHEA:67605"/>
    </physiologicalReaction>
</comment>
<dbReference type="GO" id="GO:0008828">
    <property type="term" value="F:dATP diphosphatase activity"/>
    <property type="evidence" value="ECO:0007669"/>
    <property type="project" value="UniProtKB-EC"/>
</dbReference>
<evidence type="ECO:0000256" key="21">
    <source>
        <dbReference type="ARBA" id="ARBA00048894"/>
    </source>
</evidence>
<evidence type="ECO:0000256" key="15">
    <source>
        <dbReference type="ARBA" id="ARBA00029673"/>
    </source>
</evidence>
<name>A0A8B8GM97_9HEMI</name>
<comment type="subcellular location">
    <subcellularLocation>
        <location evidence="2">Nucleus</location>
    </subcellularLocation>
</comment>
<evidence type="ECO:0000256" key="22">
    <source>
        <dbReference type="ARBA" id="ARBA00049032"/>
    </source>
</evidence>
<comment type="catalytic activity">
    <reaction evidence="9">
        <text>8-oxo-dATP + H2O = 8-oxo-dAMP + diphosphate + H(+)</text>
        <dbReference type="Rhea" id="RHEA:65396"/>
        <dbReference type="ChEBI" id="CHEBI:15377"/>
        <dbReference type="ChEBI" id="CHEBI:15378"/>
        <dbReference type="ChEBI" id="CHEBI:33019"/>
        <dbReference type="ChEBI" id="CHEBI:71361"/>
        <dbReference type="ChEBI" id="CHEBI:172871"/>
    </reaction>
    <physiologicalReaction direction="left-to-right" evidence="9">
        <dbReference type="Rhea" id="RHEA:65397"/>
    </physiologicalReaction>
</comment>
<dbReference type="GO" id="GO:0046872">
    <property type="term" value="F:metal ion binding"/>
    <property type="evidence" value="ECO:0007669"/>
    <property type="project" value="UniProtKB-KW"/>
</dbReference>
<comment type="catalytic activity">
    <reaction evidence="12">
        <text>2-oxo-ATP + H2O = 2-oxo-AMP + diphosphate + H(+)</text>
        <dbReference type="Rhea" id="RHEA:67392"/>
        <dbReference type="ChEBI" id="CHEBI:15377"/>
        <dbReference type="ChEBI" id="CHEBI:15378"/>
        <dbReference type="ChEBI" id="CHEBI:33019"/>
        <dbReference type="ChEBI" id="CHEBI:71395"/>
        <dbReference type="ChEBI" id="CHEBI:172878"/>
    </reaction>
    <physiologicalReaction direction="left-to-right" evidence="12">
        <dbReference type="Rhea" id="RHEA:67393"/>
    </physiologicalReaction>
</comment>
<evidence type="ECO:0000256" key="11">
    <source>
        <dbReference type="ARBA" id="ARBA00024486"/>
    </source>
</evidence>
<keyword evidence="5" id="KW-0479">Metal-binding</keyword>
<evidence type="ECO:0000313" key="27">
    <source>
        <dbReference type="RefSeq" id="XP_025424182.1"/>
    </source>
</evidence>
<evidence type="ECO:0000313" key="28">
    <source>
        <dbReference type="RefSeq" id="XP_025424183.1"/>
    </source>
</evidence>
<dbReference type="EC" id="3.6.1.56" evidence="13"/>
<dbReference type="InterPro" id="IPR020084">
    <property type="entry name" value="NUDIX_hydrolase_CS"/>
</dbReference>
<evidence type="ECO:0000256" key="10">
    <source>
        <dbReference type="ARBA" id="ARBA00024459"/>
    </source>
</evidence>
<evidence type="ECO:0000256" key="7">
    <source>
        <dbReference type="ARBA" id="ARBA00022842"/>
    </source>
</evidence>
<comment type="catalytic activity">
    <reaction evidence="20">
        <text>N(6)-methyl-ATP + H2O = N(6)-methyl-AMP + diphosphate + H(+)</text>
        <dbReference type="Rhea" id="RHEA:67608"/>
        <dbReference type="ChEBI" id="CHEBI:15377"/>
        <dbReference type="ChEBI" id="CHEBI:15378"/>
        <dbReference type="ChEBI" id="CHEBI:33019"/>
        <dbReference type="ChEBI" id="CHEBI:144842"/>
        <dbReference type="ChEBI" id="CHEBI:172873"/>
    </reaction>
    <physiologicalReaction direction="left-to-right" evidence="20">
        <dbReference type="Rhea" id="RHEA:67609"/>
    </physiologicalReaction>
</comment>
<evidence type="ECO:0000256" key="18">
    <source>
        <dbReference type="ARBA" id="ARBA00031927"/>
    </source>
</evidence>
<evidence type="ECO:0000256" key="8">
    <source>
        <dbReference type="ARBA" id="ARBA00023242"/>
    </source>
</evidence>
<keyword evidence="8" id="KW-0539">Nucleus</keyword>
<evidence type="ECO:0000256" key="3">
    <source>
        <dbReference type="ARBA" id="ARBA00005582"/>
    </source>
</evidence>
<feature type="domain" description="Nudix hydrolase" evidence="24">
    <location>
        <begin position="26"/>
        <end position="156"/>
    </location>
</feature>
<evidence type="ECO:0000256" key="1">
    <source>
        <dbReference type="ARBA" id="ARBA00001946"/>
    </source>
</evidence>
<organism evidence="25 28">
    <name type="scientific">Sipha flava</name>
    <name type="common">yellow sugarcane aphid</name>
    <dbReference type="NCBI Taxonomy" id="143950"/>
    <lineage>
        <taxon>Eukaryota</taxon>
        <taxon>Metazoa</taxon>
        <taxon>Ecdysozoa</taxon>
        <taxon>Arthropoda</taxon>
        <taxon>Hexapoda</taxon>
        <taxon>Insecta</taxon>
        <taxon>Pterygota</taxon>
        <taxon>Neoptera</taxon>
        <taxon>Paraneoptera</taxon>
        <taxon>Hemiptera</taxon>
        <taxon>Sternorrhyncha</taxon>
        <taxon>Aphidomorpha</taxon>
        <taxon>Aphidoidea</taxon>
        <taxon>Aphididae</taxon>
        <taxon>Sipha</taxon>
    </lineage>
</organism>
<reference evidence="26 27" key="1">
    <citation type="submission" date="2025-04" db="UniProtKB">
        <authorList>
            <consortium name="RefSeq"/>
        </authorList>
    </citation>
    <scope>IDENTIFICATION</scope>
    <source>
        <tissue evidence="26 27">Whole body</tissue>
    </source>
</reference>